<dbReference type="EC" id="3.5.1.2" evidence="3 6"/>
<comment type="caution">
    <text evidence="7">The sequence shown here is derived from an EMBL/GenBank/DDBJ whole genome shotgun (WGS) entry which is preliminary data.</text>
</comment>
<comment type="subunit">
    <text evidence="2 6">Homotetramer.</text>
</comment>
<feature type="binding site" evidence="6">
    <location>
        <position position="69"/>
    </location>
    <ligand>
        <name>substrate</name>
    </ligand>
</feature>
<evidence type="ECO:0000313" key="7">
    <source>
        <dbReference type="EMBL" id="GAD54866.1"/>
    </source>
</evidence>
<dbReference type="EMBL" id="BATB01000007">
    <property type="protein sequence ID" value="GAD54866.1"/>
    <property type="molecule type" value="Genomic_DNA"/>
</dbReference>
<proteinExistence type="inferred from homology"/>
<evidence type="ECO:0000256" key="4">
    <source>
        <dbReference type="ARBA" id="ARBA00022801"/>
    </source>
</evidence>
<keyword evidence="6" id="KW-0007">Acetylation</keyword>
<accession>U2YJ83</accession>
<protein>
    <recommendedName>
        <fullName evidence="3 6">Glutaminase</fullName>
        <ecNumber evidence="3 6">3.5.1.2</ecNumber>
    </recommendedName>
</protein>
<dbReference type="InterPro" id="IPR015868">
    <property type="entry name" value="Glutaminase"/>
</dbReference>
<feature type="binding site" evidence="6">
    <location>
        <position position="172"/>
    </location>
    <ligand>
        <name>substrate</name>
    </ligand>
</feature>
<dbReference type="NCBIfam" id="TIGR03814">
    <property type="entry name" value="Gln_ase"/>
    <property type="match status" value="1"/>
</dbReference>
<dbReference type="RefSeq" id="WP_021692974.1">
    <property type="nucleotide sequence ID" value="NZ_BATB01000007.1"/>
</dbReference>
<keyword evidence="8" id="KW-1185">Reference proteome</keyword>
<keyword evidence="4 6" id="KW-0378">Hydrolase</keyword>
<dbReference type="Proteomes" id="UP000016566">
    <property type="component" value="Unassembled WGS sequence"/>
</dbReference>
<feature type="binding site" evidence="6">
    <location>
        <position position="248"/>
    </location>
    <ligand>
        <name>substrate</name>
    </ligand>
</feature>
<dbReference type="eggNOG" id="COG2066">
    <property type="taxonomic scope" value="Bacteria"/>
</dbReference>
<gene>
    <name evidence="6" type="primary">glsA</name>
    <name evidence="7" type="ORF">MBELCI_0918</name>
</gene>
<evidence type="ECO:0000256" key="5">
    <source>
        <dbReference type="ARBA" id="ARBA00049534"/>
    </source>
</evidence>
<dbReference type="AlphaFoldDB" id="U2YJ83"/>
<dbReference type="GO" id="GO:0006537">
    <property type="term" value="P:glutamate biosynthetic process"/>
    <property type="evidence" value="ECO:0007669"/>
    <property type="project" value="TreeGrafter"/>
</dbReference>
<sequence>MSVSDPDRLREIVAEICDHMAGQTDRGAVADYIPELARVDPGRFALTLVTHEGEVIAGGDADTPFSIQSVSKVFALAVALGRIGDALWSRVGREPSGDPFNSIVQLEHERGIPRNPFINAGAIAVTDAILARSEPREALGQILQFVRYLAGDDDIAIDPAVAKSETATGWRNAALANFMRGFGTIERHPDKTLGTYFHQCAIAMTTTQLAHAGRFLAFDGALSPGGSRAIAPRMARQINALMLTCGHYDGSGEFAFRVGLPGKSGVGGGILAVAPGRASIGAWSPGLNAVGNSHLASMALEMLADRTGWSVFAPK</sequence>
<dbReference type="NCBIfam" id="NF002133">
    <property type="entry name" value="PRK00971.1-2"/>
    <property type="match status" value="1"/>
</dbReference>
<organism evidence="7 8">
    <name type="scientific">Limimaricola cinnabarinus LL-001</name>
    <dbReference type="NCBI Taxonomy" id="1337093"/>
    <lineage>
        <taxon>Bacteria</taxon>
        <taxon>Pseudomonadati</taxon>
        <taxon>Pseudomonadota</taxon>
        <taxon>Alphaproteobacteria</taxon>
        <taxon>Rhodobacterales</taxon>
        <taxon>Paracoccaceae</taxon>
        <taxon>Limimaricola</taxon>
    </lineage>
</organism>
<dbReference type="Pfam" id="PF04960">
    <property type="entry name" value="Glutaminase"/>
    <property type="match status" value="1"/>
</dbReference>
<feature type="binding site" evidence="6">
    <location>
        <position position="165"/>
    </location>
    <ligand>
        <name>substrate</name>
    </ligand>
</feature>
<evidence type="ECO:0000256" key="2">
    <source>
        <dbReference type="ARBA" id="ARBA00011881"/>
    </source>
</evidence>
<comment type="catalytic activity">
    <reaction evidence="5 6">
        <text>L-glutamine + H2O = L-glutamate + NH4(+)</text>
        <dbReference type="Rhea" id="RHEA:15889"/>
        <dbReference type="ChEBI" id="CHEBI:15377"/>
        <dbReference type="ChEBI" id="CHEBI:28938"/>
        <dbReference type="ChEBI" id="CHEBI:29985"/>
        <dbReference type="ChEBI" id="CHEBI:58359"/>
        <dbReference type="EC" id="3.5.1.2"/>
    </reaction>
</comment>
<dbReference type="GO" id="GO:0006543">
    <property type="term" value="P:L-glutamine catabolic process"/>
    <property type="evidence" value="ECO:0007669"/>
    <property type="project" value="TreeGrafter"/>
</dbReference>
<dbReference type="GO" id="GO:0004359">
    <property type="term" value="F:glutaminase activity"/>
    <property type="evidence" value="ECO:0007669"/>
    <property type="project" value="UniProtKB-UniRule"/>
</dbReference>
<feature type="binding site" evidence="6">
    <location>
        <position position="119"/>
    </location>
    <ligand>
        <name>substrate</name>
    </ligand>
</feature>
<dbReference type="HAMAP" id="MF_00313">
    <property type="entry name" value="Glutaminase"/>
    <property type="match status" value="1"/>
</dbReference>
<dbReference type="SUPFAM" id="SSF56601">
    <property type="entry name" value="beta-lactamase/transpeptidase-like"/>
    <property type="match status" value="1"/>
</dbReference>
<feature type="binding site" evidence="6">
    <location>
        <position position="196"/>
    </location>
    <ligand>
        <name>substrate</name>
    </ligand>
</feature>
<dbReference type="FunFam" id="3.40.710.10:FF:000005">
    <property type="entry name" value="Glutaminase"/>
    <property type="match status" value="1"/>
</dbReference>
<dbReference type="STRING" id="1337093.MBELCI_0918"/>
<dbReference type="PANTHER" id="PTHR12544:SF29">
    <property type="entry name" value="GLUTAMINASE"/>
    <property type="match status" value="1"/>
</dbReference>
<reference evidence="7" key="1">
    <citation type="journal article" date="2013" name="Genome Announc.">
        <title>Draft Genome Sequence of Loktanella cinnabarina LL-001T, Isolated from Deep-Sea Floor Sediment.</title>
        <authorList>
            <person name="Nishi S."/>
            <person name="Tsubouchi T."/>
            <person name="Takaki Y."/>
            <person name="Koyanagi R."/>
            <person name="Satoh N."/>
            <person name="Maruyama T."/>
            <person name="Hatada Y."/>
        </authorList>
    </citation>
    <scope>NUCLEOTIDE SEQUENCE [LARGE SCALE GENOMIC DNA]</scope>
    <source>
        <strain evidence="7">LL-001</strain>
    </source>
</reference>
<evidence type="ECO:0000313" key="8">
    <source>
        <dbReference type="Proteomes" id="UP000016566"/>
    </source>
</evidence>
<evidence type="ECO:0000256" key="6">
    <source>
        <dbReference type="HAMAP-Rule" id="MF_00313"/>
    </source>
</evidence>
<dbReference type="PANTHER" id="PTHR12544">
    <property type="entry name" value="GLUTAMINASE"/>
    <property type="match status" value="1"/>
</dbReference>
<dbReference type="Gene3D" id="3.40.710.10">
    <property type="entry name" value="DD-peptidase/beta-lactamase superfamily"/>
    <property type="match status" value="1"/>
</dbReference>
<feature type="binding site" evidence="6">
    <location>
        <position position="266"/>
    </location>
    <ligand>
        <name>substrate</name>
    </ligand>
</feature>
<comment type="similarity">
    <text evidence="1 6">Belongs to the glutaminase family.</text>
</comment>
<dbReference type="InterPro" id="IPR012338">
    <property type="entry name" value="Beta-lactam/transpept-like"/>
</dbReference>
<name>U2YJ83_9RHOB</name>
<dbReference type="OrthoDB" id="9788822at2"/>
<evidence type="ECO:0000256" key="3">
    <source>
        <dbReference type="ARBA" id="ARBA00012918"/>
    </source>
</evidence>
<evidence type="ECO:0000256" key="1">
    <source>
        <dbReference type="ARBA" id="ARBA00011076"/>
    </source>
</evidence>